<name>A0A0H3NN59_YERE1</name>
<proteinExistence type="predicted"/>
<dbReference type="EMBL" id="FR729477">
    <property type="protein sequence ID" value="CBY26515.1"/>
    <property type="molecule type" value="Genomic_DNA"/>
</dbReference>
<reference evidence="1 2" key="1">
    <citation type="journal article" date="2011" name="J. Bacteriol.">
        <title>Complete genome sequence of Yersinia enterocolitica subsp. palearctica serogroup O:3.</title>
        <authorList>
            <person name="Batzilla J."/>
            <person name="Hoper D."/>
            <person name="Antonenka U."/>
            <person name="Heesemann J."/>
            <person name="Rakin A."/>
        </authorList>
    </citation>
    <scope>NUCLEOTIDE SEQUENCE [LARGE SCALE GENOMIC DNA]</scope>
    <source>
        <strain evidence="2">DSM 13030 / CIP 106945 / Y11</strain>
    </source>
</reference>
<organism evidence="1 2">
    <name type="scientific">Yersinia enterocolitica subsp. palearctica serotype O:3 (strain DSM 13030 / CIP 106945 / Y11)</name>
    <dbReference type="NCBI Taxonomy" id="930944"/>
    <lineage>
        <taxon>Bacteria</taxon>
        <taxon>Pseudomonadati</taxon>
        <taxon>Pseudomonadota</taxon>
        <taxon>Gammaproteobacteria</taxon>
        <taxon>Enterobacterales</taxon>
        <taxon>Yersiniaceae</taxon>
        <taxon>Yersinia</taxon>
    </lineage>
</organism>
<sequence length="49" mass="5588">MVGAICKGTVKQAGLSCSFWGYWLILRFSLMGHFVKELNIVNCQQSEHR</sequence>
<accession>A0A0H3NN59</accession>
<dbReference type="KEGG" id="yey:Y11_16661"/>
<dbReference type="AlphaFoldDB" id="A0A0H3NN59"/>
<dbReference type="Proteomes" id="UP000008084">
    <property type="component" value="Chromosome"/>
</dbReference>
<gene>
    <name evidence="1" type="ordered locus">Y11_16661</name>
</gene>
<evidence type="ECO:0000313" key="1">
    <source>
        <dbReference type="EMBL" id="CBY26515.1"/>
    </source>
</evidence>
<evidence type="ECO:0000313" key="2">
    <source>
        <dbReference type="Proteomes" id="UP000008084"/>
    </source>
</evidence>
<protein>
    <submittedName>
        <fullName evidence="1">Uncharacterized protein</fullName>
    </submittedName>
</protein>
<dbReference type="HOGENOM" id="CLU_3142428_0_0_6"/>
<dbReference type="PATRIC" id="fig|930944.6.peg.1656"/>